<dbReference type="AlphaFoldDB" id="A0A0F9JSS7"/>
<feature type="non-terminal residue" evidence="1">
    <location>
        <position position="1"/>
    </location>
</feature>
<proteinExistence type="predicted"/>
<protein>
    <submittedName>
        <fullName evidence="1">Uncharacterized protein</fullName>
    </submittedName>
</protein>
<comment type="caution">
    <text evidence="1">The sequence shown here is derived from an EMBL/GenBank/DDBJ whole genome shotgun (WGS) entry which is preliminary data.</text>
</comment>
<organism evidence="1">
    <name type="scientific">marine sediment metagenome</name>
    <dbReference type="NCBI Taxonomy" id="412755"/>
    <lineage>
        <taxon>unclassified sequences</taxon>
        <taxon>metagenomes</taxon>
        <taxon>ecological metagenomes</taxon>
    </lineage>
</organism>
<reference evidence="1" key="1">
    <citation type="journal article" date="2015" name="Nature">
        <title>Complex archaea that bridge the gap between prokaryotes and eukaryotes.</title>
        <authorList>
            <person name="Spang A."/>
            <person name="Saw J.H."/>
            <person name="Jorgensen S.L."/>
            <person name="Zaremba-Niedzwiedzka K."/>
            <person name="Martijn J."/>
            <person name="Lind A.E."/>
            <person name="van Eijk R."/>
            <person name="Schleper C."/>
            <person name="Guy L."/>
            <person name="Ettema T.J."/>
        </authorList>
    </citation>
    <scope>NUCLEOTIDE SEQUENCE</scope>
</reference>
<name>A0A0F9JSS7_9ZZZZ</name>
<dbReference type="EMBL" id="LAZR01017047">
    <property type="protein sequence ID" value="KKM02008.1"/>
    <property type="molecule type" value="Genomic_DNA"/>
</dbReference>
<accession>A0A0F9JSS7</accession>
<evidence type="ECO:0000313" key="1">
    <source>
        <dbReference type="EMBL" id="KKM02008.1"/>
    </source>
</evidence>
<sequence>LALLIAAVDGVATATSDGNGLITITLDASRNLQFLATGYLEGVSLTTTQALAYASLLTAVEVAVIERETQAHQGNTHHDLLGSQADMFTKASLVESGSTYYAYYFQFIHNFGEYVDHGREQIVTMGVVSPDSVPGGADADGTWAALINAMADPTNDLS</sequence>
<gene>
    <name evidence="1" type="ORF">LCGC14_1788680</name>
</gene>